<dbReference type="PANTHER" id="PTHR43030">
    <property type="entry name" value="PHOSPHOENOLPYRUVATE SYNTHASE"/>
    <property type="match status" value="1"/>
</dbReference>
<comment type="similarity">
    <text evidence="4">Belongs to the PEP-utilizing enzyme family.</text>
</comment>
<keyword evidence="8" id="KW-0479">Metal-binding</keyword>
<evidence type="ECO:0000256" key="11">
    <source>
        <dbReference type="ARBA" id="ARBA00022840"/>
    </source>
</evidence>
<dbReference type="Gene3D" id="3.30.1490.20">
    <property type="entry name" value="ATP-grasp fold, A domain"/>
    <property type="match status" value="1"/>
</dbReference>
<feature type="domain" description="Pyruvate phosphate dikinase AMP/ATP-binding" evidence="16">
    <location>
        <begin position="296"/>
        <end position="409"/>
    </location>
</feature>
<comment type="pathway">
    <text evidence="3">Carbohydrate biosynthesis; gluconeogenesis.</text>
</comment>
<dbReference type="GO" id="GO:0008986">
    <property type="term" value="F:pyruvate, water dikinase activity"/>
    <property type="evidence" value="ECO:0007669"/>
    <property type="project" value="UniProtKB-EC"/>
</dbReference>
<dbReference type="Pfam" id="PF00391">
    <property type="entry name" value="PEP-utilizers"/>
    <property type="match status" value="1"/>
</dbReference>
<comment type="catalytic activity">
    <reaction evidence="14">
        <text>pyruvate + ATP + H2O = phosphoenolpyruvate + AMP + phosphate + 2 H(+)</text>
        <dbReference type="Rhea" id="RHEA:11364"/>
        <dbReference type="ChEBI" id="CHEBI:15361"/>
        <dbReference type="ChEBI" id="CHEBI:15377"/>
        <dbReference type="ChEBI" id="CHEBI:15378"/>
        <dbReference type="ChEBI" id="CHEBI:30616"/>
        <dbReference type="ChEBI" id="CHEBI:43474"/>
        <dbReference type="ChEBI" id="CHEBI:58702"/>
        <dbReference type="ChEBI" id="CHEBI:456215"/>
        <dbReference type="EC" id="2.7.9.2"/>
    </reaction>
</comment>
<evidence type="ECO:0000256" key="8">
    <source>
        <dbReference type="ARBA" id="ARBA00022723"/>
    </source>
</evidence>
<evidence type="ECO:0000256" key="12">
    <source>
        <dbReference type="ARBA" id="ARBA00022842"/>
    </source>
</evidence>
<dbReference type="Proteomes" id="UP000824074">
    <property type="component" value="Unassembled WGS sequence"/>
</dbReference>
<proteinExistence type="inferred from homology"/>
<keyword evidence="7" id="KW-0808">Transferase</keyword>
<reference evidence="17" key="2">
    <citation type="journal article" date="2021" name="PeerJ">
        <title>Extensive microbial diversity within the chicken gut microbiome revealed by metagenomics and culture.</title>
        <authorList>
            <person name="Gilroy R."/>
            <person name="Ravi A."/>
            <person name="Getino M."/>
            <person name="Pursley I."/>
            <person name="Horton D.L."/>
            <person name="Alikhan N.F."/>
            <person name="Baker D."/>
            <person name="Gharbi K."/>
            <person name="Hall N."/>
            <person name="Watson M."/>
            <person name="Adriaenssens E.M."/>
            <person name="Foster-Nyarko E."/>
            <person name="Jarju S."/>
            <person name="Secka A."/>
            <person name="Antonio M."/>
            <person name="Oren A."/>
            <person name="Chaudhuri R.R."/>
            <person name="La Ragione R."/>
            <person name="Hildebrand F."/>
            <person name="Pallen M.J."/>
        </authorList>
    </citation>
    <scope>NUCLEOTIDE SEQUENCE</scope>
    <source>
        <strain evidence="17">CHK193-30670</strain>
    </source>
</reference>
<reference evidence="17" key="1">
    <citation type="submission" date="2020-10" db="EMBL/GenBank/DDBJ databases">
        <authorList>
            <person name="Gilroy R."/>
        </authorList>
    </citation>
    <scope>NUCLEOTIDE SEQUENCE</scope>
    <source>
        <strain evidence="17">CHK193-30670</strain>
    </source>
</reference>
<evidence type="ECO:0000259" key="15">
    <source>
        <dbReference type="Pfam" id="PF00391"/>
    </source>
</evidence>
<feature type="domain" description="PEP-utilising enzyme mobile" evidence="15">
    <location>
        <begin position="502"/>
        <end position="574"/>
    </location>
</feature>
<evidence type="ECO:0000256" key="1">
    <source>
        <dbReference type="ARBA" id="ARBA00001946"/>
    </source>
</evidence>
<dbReference type="PANTHER" id="PTHR43030:SF1">
    <property type="entry name" value="PHOSPHOENOLPYRUVATE SYNTHASE"/>
    <property type="match status" value="1"/>
</dbReference>
<accession>A0A9D1IQE0</accession>
<dbReference type="SUPFAM" id="SSF56059">
    <property type="entry name" value="Glutathione synthetase ATP-binding domain-like"/>
    <property type="match status" value="1"/>
</dbReference>
<keyword evidence="11" id="KW-0067">ATP-binding</keyword>
<dbReference type="InterPro" id="IPR008279">
    <property type="entry name" value="PEP-util_enz_mobile_dom"/>
</dbReference>
<dbReference type="GO" id="GO:0046872">
    <property type="term" value="F:metal ion binding"/>
    <property type="evidence" value="ECO:0007669"/>
    <property type="project" value="UniProtKB-KW"/>
</dbReference>
<evidence type="ECO:0000256" key="5">
    <source>
        <dbReference type="ARBA" id="ARBA00011996"/>
    </source>
</evidence>
<dbReference type="InterPro" id="IPR013815">
    <property type="entry name" value="ATP_grasp_subdomain_1"/>
</dbReference>
<evidence type="ECO:0000256" key="13">
    <source>
        <dbReference type="ARBA" id="ARBA00033470"/>
    </source>
</evidence>
<sequence length="586" mass="67543">MVYNINVLSFIEVSYDEYKNDLNKIKMFITDPQWIWSLSYDIMINDKLCKDLLKYVDELDVNALDYSKIERIIKEVKNKSVMIMQEADKEKDPVIKWYLYRYSYAYYGFLETIIEGSVLTDAILKLFKDKYNEKYLDVIKEVDKIKPSELTKFEKNKNLNNVDINTQEIKLYLLMKKWQDIEHLYHNNELIKKHDDAKNNFEKYVKEKYPYLSSIKGRSLLGICLLNDSPIIKIEQLYKFFDNGIIDDLTCIVGGKNLGLAKLSYNGIDIPETFIVPVKSVQEKKYVNYINELPNYKYSVRSSATVEDNKNQSFAGLFITKLNQDKKDINSAISEVYDSTYTNRVKSYVEKFNTKKPYMSVVLQRFIEPEYAGVWLGNNKNTGHLEWVKGNGEKLVSGKVTPNYEDWNTKVNNPITVNNDVVGEKCIEYQNKLNTIADFEWCVVNGKLLFVQFRPVTVKFKNNDVKIIKTEDEFIGIPASSGVAKGKPVYIEDASKIDESGFEKGDILLADFTDPDWVPVMVNSSAIITAEGGFLSHSAIISRELEIPCITGLGYDNINKISNMDYIEVNGNNGVVKKLKTKKKTK</sequence>
<dbReference type="InterPro" id="IPR002192">
    <property type="entry name" value="PPDK_AMP/ATP-bd"/>
</dbReference>
<keyword evidence="9" id="KW-0547">Nucleotide-binding</keyword>
<dbReference type="EC" id="2.7.9.2" evidence="5"/>
<comment type="caution">
    <text evidence="17">The sequence shown here is derived from an EMBL/GenBank/DDBJ whole genome shotgun (WGS) entry which is preliminary data.</text>
</comment>
<evidence type="ECO:0000256" key="14">
    <source>
        <dbReference type="ARBA" id="ARBA00047700"/>
    </source>
</evidence>
<comment type="function">
    <text evidence="2">Catalyzes the phosphorylation of pyruvate to phosphoenolpyruvate.</text>
</comment>
<comment type="cofactor">
    <cofactor evidence="1">
        <name>Mg(2+)</name>
        <dbReference type="ChEBI" id="CHEBI:18420"/>
    </cofactor>
</comment>
<evidence type="ECO:0000256" key="7">
    <source>
        <dbReference type="ARBA" id="ARBA00022679"/>
    </source>
</evidence>
<evidence type="ECO:0000313" key="18">
    <source>
        <dbReference type="Proteomes" id="UP000824074"/>
    </source>
</evidence>
<protein>
    <recommendedName>
        <fullName evidence="6">Phosphoenolpyruvate synthase</fullName>
        <ecNumber evidence="5">2.7.9.2</ecNumber>
    </recommendedName>
    <alternativeName>
        <fullName evidence="13">Pyruvate, water dikinase</fullName>
    </alternativeName>
</protein>
<evidence type="ECO:0000256" key="3">
    <source>
        <dbReference type="ARBA" id="ARBA00004742"/>
    </source>
</evidence>
<dbReference type="Pfam" id="PF01326">
    <property type="entry name" value="PPDK_N"/>
    <property type="match status" value="1"/>
</dbReference>
<organism evidence="17 18">
    <name type="scientific">Candidatus Aphodocola excrementigallinarum</name>
    <dbReference type="NCBI Taxonomy" id="2840670"/>
    <lineage>
        <taxon>Bacteria</taxon>
        <taxon>Bacillati</taxon>
        <taxon>Bacillota</taxon>
        <taxon>Bacilli</taxon>
        <taxon>Candidatus Aphodocola</taxon>
    </lineage>
</organism>
<evidence type="ECO:0000256" key="10">
    <source>
        <dbReference type="ARBA" id="ARBA00022777"/>
    </source>
</evidence>
<dbReference type="AlphaFoldDB" id="A0A9D1IQE0"/>
<dbReference type="GO" id="GO:0005524">
    <property type="term" value="F:ATP binding"/>
    <property type="evidence" value="ECO:0007669"/>
    <property type="project" value="UniProtKB-KW"/>
</dbReference>
<dbReference type="SUPFAM" id="SSF52009">
    <property type="entry name" value="Phosphohistidine domain"/>
    <property type="match status" value="1"/>
</dbReference>
<dbReference type="InterPro" id="IPR006319">
    <property type="entry name" value="PEP_synth"/>
</dbReference>
<evidence type="ECO:0000259" key="16">
    <source>
        <dbReference type="Pfam" id="PF01326"/>
    </source>
</evidence>
<keyword evidence="10" id="KW-0418">Kinase</keyword>
<dbReference type="InterPro" id="IPR036637">
    <property type="entry name" value="Phosphohistidine_dom_sf"/>
</dbReference>
<name>A0A9D1IQE0_9FIRM</name>
<evidence type="ECO:0000256" key="9">
    <source>
        <dbReference type="ARBA" id="ARBA00022741"/>
    </source>
</evidence>
<gene>
    <name evidence="17" type="ORF">IAB68_01785</name>
</gene>
<dbReference type="EMBL" id="DVMT01000017">
    <property type="protein sequence ID" value="HIU40019.1"/>
    <property type="molecule type" value="Genomic_DNA"/>
</dbReference>
<dbReference type="Gene3D" id="3.50.30.10">
    <property type="entry name" value="Phosphohistidine domain"/>
    <property type="match status" value="1"/>
</dbReference>
<evidence type="ECO:0000313" key="17">
    <source>
        <dbReference type="EMBL" id="HIU40019.1"/>
    </source>
</evidence>
<evidence type="ECO:0000256" key="6">
    <source>
        <dbReference type="ARBA" id="ARBA00021623"/>
    </source>
</evidence>
<evidence type="ECO:0000256" key="2">
    <source>
        <dbReference type="ARBA" id="ARBA00002988"/>
    </source>
</evidence>
<keyword evidence="12" id="KW-0460">Magnesium</keyword>
<evidence type="ECO:0000256" key="4">
    <source>
        <dbReference type="ARBA" id="ARBA00007837"/>
    </source>
</evidence>